<proteinExistence type="predicted"/>
<evidence type="ECO:0000313" key="3">
    <source>
        <dbReference type="Proteomes" id="UP001324533"/>
    </source>
</evidence>
<sequence>MSELTIVPDLVGQPVHIARELAAKAGLGLAGGDPDGPGIGSRTWPGMFWVTAQDPEAGAQLKKGQQVGVEFVADGETRSGVPVGPPHV</sequence>
<dbReference type="RefSeq" id="WP_322411005.1">
    <property type="nucleotide sequence ID" value="NZ_CP139779.1"/>
</dbReference>
<dbReference type="CDD" id="cd06577">
    <property type="entry name" value="PASTA_pknB"/>
    <property type="match status" value="1"/>
</dbReference>
<dbReference type="InterPro" id="IPR005543">
    <property type="entry name" value="PASTA_dom"/>
</dbReference>
<dbReference type="Gene3D" id="3.30.10.20">
    <property type="match status" value="1"/>
</dbReference>
<accession>A0ABZ0VCB0</accession>
<dbReference type="Proteomes" id="UP001324533">
    <property type="component" value="Chromosome"/>
</dbReference>
<evidence type="ECO:0000313" key="2">
    <source>
        <dbReference type="EMBL" id="WQB70869.1"/>
    </source>
</evidence>
<evidence type="ECO:0000259" key="1">
    <source>
        <dbReference type="Pfam" id="PF03793"/>
    </source>
</evidence>
<feature type="domain" description="PASTA" evidence="1">
    <location>
        <begin position="6"/>
        <end position="70"/>
    </location>
</feature>
<dbReference type="EMBL" id="CP139779">
    <property type="protein sequence ID" value="WQB70869.1"/>
    <property type="molecule type" value="Genomic_DNA"/>
</dbReference>
<keyword evidence="3" id="KW-1185">Reference proteome</keyword>
<name>A0ABZ0VCB0_9MICO</name>
<protein>
    <submittedName>
        <fullName evidence="2">PASTA domain-containing protein</fullName>
    </submittedName>
</protein>
<organism evidence="2 3">
    <name type="scientific">Microbacterium invictum</name>
    <dbReference type="NCBI Taxonomy" id="515415"/>
    <lineage>
        <taxon>Bacteria</taxon>
        <taxon>Bacillati</taxon>
        <taxon>Actinomycetota</taxon>
        <taxon>Actinomycetes</taxon>
        <taxon>Micrococcales</taxon>
        <taxon>Microbacteriaceae</taxon>
        <taxon>Microbacterium</taxon>
    </lineage>
</organism>
<dbReference type="Pfam" id="PF03793">
    <property type="entry name" value="PASTA"/>
    <property type="match status" value="1"/>
</dbReference>
<gene>
    <name evidence="2" type="ORF">T9R20_02610</name>
</gene>
<reference evidence="2 3" key="1">
    <citation type="submission" date="2023-06" db="EMBL/GenBank/DDBJ databases">
        <title>Rock-solubilizing bacteria, Microbacterium invictum, promotes re-establishment of vegetation in rocky wasteland by accelerating rock bio-weathering and reshaping soil bacterial community.</title>
        <authorList>
            <person name="Liu C."/>
        </authorList>
    </citation>
    <scope>NUCLEOTIDE SEQUENCE [LARGE SCALE GENOMIC DNA]</scope>
    <source>
        <strain evidence="2 3">X-18</strain>
    </source>
</reference>